<protein>
    <submittedName>
        <fullName evidence="1">Uncharacterized protein</fullName>
    </submittedName>
</protein>
<accession>A0A4S4MLB9</accession>
<dbReference type="EMBL" id="SGPM01000321">
    <property type="protein sequence ID" value="THH26676.1"/>
    <property type="molecule type" value="Genomic_DNA"/>
</dbReference>
<dbReference type="AlphaFoldDB" id="A0A4S4MLB9"/>
<reference evidence="1 2" key="1">
    <citation type="submission" date="2019-02" db="EMBL/GenBank/DDBJ databases">
        <title>Genome sequencing of the rare red list fungi Antrodiella citrinella (Flaviporus citrinellus).</title>
        <authorList>
            <person name="Buettner E."/>
            <person name="Kellner H."/>
        </authorList>
    </citation>
    <scope>NUCLEOTIDE SEQUENCE [LARGE SCALE GENOMIC DNA]</scope>
    <source>
        <strain evidence="1 2">DSM 108506</strain>
    </source>
</reference>
<gene>
    <name evidence="1" type="ORF">EUX98_g7516</name>
</gene>
<dbReference type="Proteomes" id="UP000308730">
    <property type="component" value="Unassembled WGS sequence"/>
</dbReference>
<proteinExistence type="predicted"/>
<evidence type="ECO:0000313" key="1">
    <source>
        <dbReference type="EMBL" id="THH26676.1"/>
    </source>
</evidence>
<sequence length="174" mass="19637">MGEDHQCTNCGITGNIGVALEDWDSVSAQLKTVFYFIQGLREWNFDLLESTLSDDYQMETCKEANILEPGYRVDIIDVNESPGRIWIHVRTLPSVLLPADRVASVQATVYARAKIGQSYENEYLLMFRLTTNESGEPKIRELKEFMDSLYTTNFALAVGRKGQLCMTPATRQAA</sequence>
<evidence type="ECO:0000313" key="2">
    <source>
        <dbReference type="Proteomes" id="UP000308730"/>
    </source>
</evidence>
<comment type="caution">
    <text evidence="1">The sequence shown here is derived from an EMBL/GenBank/DDBJ whole genome shotgun (WGS) entry which is preliminary data.</text>
</comment>
<name>A0A4S4MLB9_9APHY</name>
<keyword evidence="2" id="KW-1185">Reference proteome</keyword>
<organism evidence="1 2">
    <name type="scientific">Antrodiella citrinella</name>
    <dbReference type="NCBI Taxonomy" id="2447956"/>
    <lineage>
        <taxon>Eukaryota</taxon>
        <taxon>Fungi</taxon>
        <taxon>Dikarya</taxon>
        <taxon>Basidiomycota</taxon>
        <taxon>Agaricomycotina</taxon>
        <taxon>Agaricomycetes</taxon>
        <taxon>Polyporales</taxon>
        <taxon>Steccherinaceae</taxon>
        <taxon>Antrodiella</taxon>
    </lineage>
</organism>
<dbReference type="OrthoDB" id="3758478at2759"/>